<evidence type="ECO:0000256" key="3">
    <source>
        <dbReference type="ARBA" id="ARBA00022898"/>
    </source>
</evidence>
<keyword evidence="3 5" id="KW-0663">Pyridoxal phosphate</keyword>
<comment type="similarity">
    <text evidence="2">Belongs to the ACC deaminase/D-cysteine desulfhydrase family.</text>
</comment>
<gene>
    <name evidence="7" type="ORF">E0H26_17370</name>
</gene>
<reference evidence="7 8" key="1">
    <citation type="submission" date="2019-02" db="EMBL/GenBank/DDBJ databases">
        <title>Jishengella sp. nov., isolated from a root of Zingiber montanum.</title>
        <authorList>
            <person name="Kuncharoen N."/>
            <person name="Kudo T."/>
            <person name="Masahiro Y."/>
            <person name="Ohkuma M."/>
            <person name="Tanasupawat S."/>
        </authorList>
    </citation>
    <scope>NUCLEOTIDE SEQUENCE [LARGE SCALE GENOMIC DNA]</scope>
    <source>
        <strain evidence="7 8">PLAI 1-1</strain>
    </source>
</reference>
<name>A0A4R0GF54_9ACTN</name>
<proteinExistence type="inferred from homology"/>
<dbReference type="Pfam" id="PF00291">
    <property type="entry name" value="PALP"/>
    <property type="match status" value="1"/>
</dbReference>
<evidence type="ECO:0000256" key="1">
    <source>
        <dbReference type="ARBA" id="ARBA00001933"/>
    </source>
</evidence>
<feature type="domain" description="Tryptophan synthase beta chain-like PALP" evidence="6">
    <location>
        <begin position="20"/>
        <end position="307"/>
    </location>
</feature>
<dbReference type="Gene3D" id="3.40.50.1100">
    <property type="match status" value="2"/>
</dbReference>
<protein>
    <submittedName>
        <fullName evidence="7">Pyridoxal-phosphate dependent enzyme</fullName>
    </submittedName>
</protein>
<dbReference type="Proteomes" id="UP000292274">
    <property type="component" value="Unassembled WGS sequence"/>
</dbReference>
<feature type="modified residue" description="N6-(pyridoxal phosphate)lysine" evidence="5">
    <location>
        <position position="53"/>
    </location>
</feature>
<sequence length="315" mass="33008">MTALLIKAPVEAPRPADLPPSPLEHWDLIGRRLGMRLLVKRDDLLPFPLSGNKVRKLGRELAARAVRPGDAVITNGGVDSNHCRTAALMGARLSLDVDLVLHTRANAVAKEQLSVRLASATGAQVHLVAPEEVGQRIDELTAVRAAAGQTVHVIPGGCHTKSGVEAYADAAAEMLGQLGTAPDAVVLASGTGATQAGLVAGLARAGCHSRVIGISVARTAARGGAAVQEALSWLDGDAETPIEFLDDFVDGGYAHASEATRETVRHAWRLGLPLDPTYTGKAFRGLTELARTGALRPNATVVFWHTGGLMNHLVE</sequence>
<comment type="cofactor">
    <cofactor evidence="1">
        <name>pyridoxal 5'-phosphate</name>
        <dbReference type="ChEBI" id="CHEBI:597326"/>
    </cofactor>
</comment>
<dbReference type="InterPro" id="IPR027278">
    <property type="entry name" value="ACCD_DCysDesulf"/>
</dbReference>
<keyword evidence="8" id="KW-1185">Reference proteome</keyword>
<accession>A0A4R0GF54</accession>
<comment type="caution">
    <text evidence="7">The sequence shown here is derived from an EMBL/GenBank/DDBJ whole genome shotgun (WGS) entry which is preliminary data.</text>
</comment>
<organism evidence="7 8">
    <name type="scientific">Micromonospora zingiberis</name>
    <dbReference type="NCBI Taxonomy" id="2053011"/>
    <lineage>
        <taxon>Bacteria</taxon>
        <taxon>Bacillati</taxon>
        <taxon>Actinomycetota</taxon>
        <taxon>Actinomycetes</taxon>
        <taxon>Micromonosporales</taxon>
        <taxon>Micromonosporaceae</taxon>
        <taxon>Micromonospora</taxon>
    </lineage>
</organism>
<dbReference type="GO" id="GO:0019148">
    <property type="term" value="F:D-cysteine desulfhydrase activity"/>
    <property type="evidence" value="ECO:0007669"/>
    <property type="project" value="TreeGrafter"/>
</dbReference>
<evidence type="ECO:0000259" key="6">
    <source>
        <dbReference type="Pfam" id="PF00291"/>
    </source>
</evidence>
<dbReference type="OrthoDB" id="9801249at2"/>
<dbReference type="AlphaFoldDB" id="A0A4R0GF54"/>
<dbReference type="EMBL" id="SJJR01000011">
    <property type="protein sequence ID" value="TCB95934.1"/>
    <property type="molecule type" value="Genomic_DNA"/>
</dbReference>
<feature type="active site" description="Nucleophile" evidence="4">
    <location>
        <position position="80"/>
    </location>
</feature>
<evidence type="ECO:0000313" key="8">
    <source>
        <dbReference type="Proteomes" id="UP000292274"/>
    </source>
</evidence>
<evidence type="ECO:0000313" key="7">
    <source>
        <dbReference type="EMBL" id="TCB95934.1"/>
    </source>
</evidence>
<evidence type="ECO:0000256" key="4">
    <source>
        <dbReference type="PIRSR" id="PIRSR006278-1"/>
    </source>
</evidence>
<dbReference type="InterPro" id="IPR001926">
    <property type="entry name" value="TrpB-like_PALP"/>
</dbReference>
<evidence type="ECO:0000256" key="5">
    <source>
        <dbReference type="PIRSR" id="PIRSR006278-2"/>
    </source>
</evidence>
<dbReference type="PANTHER" id="PTHR43780">
    <property type="entry name" value="1-AMINOCYCLOPROPANE-1-CARBOXYLATE DEAMINASE-RELATED"/>
    <property type="match status" value="1"/>
</dbReference>
<dbReference type="PIRSF" id="PIRSF006278">
    <property type="entry name" value="ACCD_DCysDesulf"/>
    <property type="match status" value="1"/>
</dbReference>
<dbReference type="SUPFAM" id="SSF53686">
    <property type="entry name" value="Tryptophan synthase beta subunit-like PLP-dependent enzymes"/>
    <property type="match status" value="1"/>
</dbReference>
<evidence type="ECO:0000256" key="2">
    <source>
        <dbReference type="ARBA" id="ARBA00008639"/>
    </source>
</evidence>
<dbReference type="GO" id="GO:1901605">
    <property type="term" value="P:alpha-amino acid metabolic process"/>
    <property type="evidence" value="ECO:0007669"/>
    <property type="project" value="UniProtKB-ARBA"/>
</dbReference>
<dbReference type="InterPro" id="IPR036052">
    <property type="entry name" value="TrpB-like_PALP_sf"/>
</dbReference>
<dbReference type="PANTHER" id="PTHR43780:SF2">
    <property type="entry name" value="1-AMINOCYCLOPROPANE-1-CARBOXYLATE DEAMINASE-RELATED"/>
    <property type="match status" value="1"/>
</dbReference>
<dbReference type="RefSeq" id="WP_131304775.1">
    <property type="nucleotide sequence ID" value="NZ_SJJR01000011.1"/>
</dbReference>